<evidence type="ECO:0000313" key="2">
    <source>
        <dbReference type="EMBL" id="TCD62841.1"/>
    </source>
</evidence>
<protein>
    <submittedName>
        <fullName evidence="2">Uncharacterized protein</fullName>
    </submittedName>
</protein>
<evidence type="ECO:0000256" key="1">
    <source>
        <dbReference type="SAM" id="MobiDB-lite"/>
    </source>
</evidence>
<dbReference type="EMBL" id="RWJN01000341">
    <property type="protein sequence ID" value="TCD62841.1"/>
    <property type="molecule type" value="Genomic_DNA"/>
</dbReference>
<feature type="region of interest" description="Disordered" evidence="1">
    <location>
        <begin position="1"/>
        <end position="30"/>
    </location>
</feature>
<reference evidence="2 3" key="1">
    <citation type="submission" date="2018-11" db="EMBL/GenBank/DDBJ databases">
        <title>Genome assembly of Steccherinum ochraceum LE-BIN_3174, the white-rot fungus of the Steccherinaceae family (The Residual Polyporoid clade, Polyporales, Basidiomycota).</title>
        <authorList>
            <person name="Fedorova T.V."/>
            <person name="Glazunova O.A."/>
            <person name="Landesman E.O."/>
            <person name="Moiseenko K.V."/>
            <person name="Psurtseva N.V."/>
            <person name="Savinova O.S."/>
            <person name="Shakhova N.V."/>
            <person name="Tyazhelova T.V."/>
            <person name="Vasina D.V."/>
        </authorList>
    </citation>
    <scope>NUCLEOTIDE SEQUENCE [LARGE SCALE GENOMIC DNA]</scope>
    <source>
        <strain evidence="2 3">LE-BIN_3174</strain>
    </source>
</reference>
<keyword evidence="3" id="KW-1185">Reference proteome</keyword>
<dbReference type="AlphaFoldDB" id="A0A4R0R5V2"/>
<evidence type="ECO:0000313" key="3">
    <source>
        <dbReference type="Proteomes" id="UP000292702"/>
    </source>
</evidence>
<accession>A0A4R0R5V2</accession>
<name>A0A4R0R5V2_9APHY</name>
<dbReference type="Proteomes" id="UP000292702">
    <property type="component" value="Unassembled WGS sequence"/>
</dbReference>
<gene>
    <name evidence="2" type="ORF">EIP91_006354</name>
</gene>
<organism evidence="2 3">
    <name type="scientific">Steccherinum ochraceum</name>
    <dbReference type="NCBI Taxonomy" id="92696"/>
    <lineage>
        <taxon>Eukaryota</taxon>
        <taxon>Fungi</taxon>
        <taxon>Dikarya</taxon>
        <taxon>Basidiomycota</taxon>
        <taxon>Agaricomycotina</taxon>
        <taxon>Agaricomycetes</taxon>
        <taxon>Polyporales</taxon>
        <taxon>Steccherinaceae</taxon>
        <taxon>Steccherinum</taxon>
    </lineage>
</organism>
<feature type="compositionally biased region" description="Pro residues" evidence="1">
    <location>
        <begin position="8"/>
        <end position="21"/>
    </location>
</feature>
<comment type="caution">
    <text evidence="2">The sequence shown here is derived from an EMBL/GenBank/DDBJ whole genome shotgun (WGS) entry which is preliminary data.</text>
</comment>
<proteinExistence type="predicted"/>
<sequence>MHPVHICLPPPDTPGPVPTVPSTPHKHPGNDRLAEQQIFRVRACDTLSAQSWTRSVRRACDLTR</sequence>